<dbReference type="InterPro" id="IPR020806">
    <property type="entry name" value="PKS_PP-bd"/>
</dbReference>
<dbReference type="GO" id="GO:0044550">
    <property type="term" value="P:secondary metabolite biosynthetic process"/>
    <property type="evidence" value="ECO:0007669"/>
    <property type="project" value="UniProtKB-ARBA"/>
</dbReference>
<feature type="compositionally biased region" description="Basic and acidic residues" evidence="5">
    <location>
        <begin position="1728"/>
        <end position="1740"/>
    </location>
</feature>
<evidence type="ECO:0000256" key="5">
    <source>
        <dbReference type="SAM" id="MobiDB-lite"/>
    </source>
</evidence>
<dbReference type="InterPro" id="IPR025110">
    <property type="entry name" value="AMP-bd_C"/>
</dbReference>
<dbReference type="RefSeq" id="WP_191212007.1">
    <property type="nucleotide sequence ID" value="NZ_BAABKL010000004.1"/>
</dbReference>
<dbReference type="SMART" id="SM00823">
    <property type="entry name" value="PKS_PP"/>
    <property type="match status" value="2"/>
</dbReference>
<evidence type="ECO:0000313" key="8">
    <source>
        <dbReference type="Proteomes" id="UP000632289"/>
    </source>
</evidence>
<comment type="similarity">
    <text evidence="2">Belongs to the ATP-dependent AMP-binding enzyme family.</text>
</comment>
<dbReference type="Gene3D" id="2.30.38.10">
    <property type="entry name" value="Luciferase, Domain 3"/>
    <property type="match status" value="1"/>
</dbReference>
<dbReference type="Gene3D" id="3.40.50.980">
    <property type="match status" value="2"/>
</dbReference>
<dbReference type="PROSITE" id="PS50075">
    <property type="entry name" value="CARRIER"/>
    <property type="match status" value="2"/>
</dbReference>
<keyword evidence="4" id="KW-0597">Phosphoprotein</keyword>
<dbReference type="Pfam" id="PF00668">
    <property type="entry name" value="Condensation"/>
    <property type="match status" value="2"/>
</dbReference>
<gene>
    <name evidence="7" type="ORF">IF129_24485</name>
</gene>
<dbReference type="GO" id="GO:0005829">
    <property type="term" value="C:cytosol"/>
    <property type="evidence" value="ECO:0007669"/>
    <property type="project" value="TreeGrafter"/>
</dbReference>
<dbReference type="GO" id="GO:0031177">
    <property type="term" value="F:phosphopantetheine binding"/>
    <property type="evidence" value="ECO:0007669"/>
    <property type="project" value="InterPro"/>
</dbReference>
<dbReference type="Proteomes" id="UP000632289">
    <property type="component" value="Unassembled WGS sequence"/>
</dbReference>
<dbReference type="PANTHER" id="PTHR45527">
    <property type="entry name" value="NONRIBOSOMAL PEPTIDE SYNTHETASE"/>
    <property type="match status" value="1"/>
</dbReference>
<feature type="compositionally biased region" description="Low complexity" evidence="5">
    <location>
        <begin position="7"/>
        <end position="19"/>
    </location>
</feature>
<comment type="caution">
    <text evidence="7">The sequence shown here is derived from an EMBL/GenBank/DDBJ whole genome shotgun (WGS) entry which is preliminary data.</text>
</comment>
<dbReference type="SUPFAM" id="SSF47336">
    <property type="entry name" value="ACP-like"/>
    <property type="match status" value="2"/>
</dbReference>
<dbReference type="GO" id="GO:0043041">
    <property type="term" value="P:amino acid activation for nonribosomal peptide biosynthetic process"/>
    <property type="evidence" value="ECO:0007669"/>
    <property type="project" value="TreeGrafter"/>
</dbReference>
<dbReference type="PROSITE" id="PS00455">
    <property type="entry name" value="AMP_BINDING"/>
    <property type="match status" value="2"/>
</dbReference>
<dbReference type="GO" id="GO:0017000">
    <property type="term" value="P:antibiotic biosynthetic process"/>
    <property type="evidence" value="ECO:0007669"/>
    <property type="project" value="UniProtKB-ARBA"/>
</dbReference>
<dbReference type="PANTHER" id="PTHR45527:SF1">
    <property type="entry name" value="FATTY ACID SYNTHASE"/>
    <property type="match status" value="1"/>
</dbReference>
<dbReference type="Gene3D" id="3.30.559.10">
    <property type="entry name" value="Chloramphenicol acetyltransferase-like domain"/>
    <property type="match status" value="2"/>
</dbReference>
<feature type="domain" description="Carrier" evidence="6">
    <location>
        <begin position="1042"/>
        <end position="1116"/>
    </location>
</feature>
<feature type="region of interest" description="Disordered" evidence="5">
    <location>
        <begin position="640"/>
        <end position="660"/>
    </location>
</feature>
<dbReference type="NCBIfam" id="TIGR01733">
    <property type="entry name" value="AA-adenyl-dom"/>
    <property type="match status" value="2"/>
</dbReference>
<dbReference type="Pfam" id="PF00501">
    <property type="entry name" value="AMP-binding"/>
    <property type="match status" value="2"/>
</dbReference>
<dbReference type="SUPFAM" id="SSF53474">
    <property type="entry name" value="alpha/beta-Hydrolases"/>
    <property type="match status" value="1"/>
</dbReference>
<evidence type="ECO:0000256" key="2">
    <source>
        <dbReference type="ARBA" id="ARBA00006432"/>
    </source>
</evidence>
<evidence type="ECO:0000256" key="4">
    <source>
        <dbReference type="ARBA" id="ARBA00022553"/>
    </source>
</evidence>
<dbReference type="InterPro" id="IPR020845">
    <property type="entry name" value="AMP-binding_CS"/>
</dbReference>
<dbReference type="FunFam" id="3.40.50.980:FF:000001">
    <property type="entry name" value="Non-ribosomal peptide synthetase"/>
    <property type="match status" value="2"/>
</dbReference>
<dbReference type="FunFam" id="1.10.1200.10:FF:000005">
    <property type="entry name" value="Nonribosomal peptide synthetase 1"/>
    <property type="match status" value="2"/>
</dbReference>
<dbReference type="InterPro" id="IPR006162">
    <property type="entry name" value="Ppantetheine_attach_site"/>
</dbReference>
<comment type="cofactor">
    <cofactor evidence="1">
        <name>pantetheine 4'-phosphate</name>
        <dbReference type="ChEBI" id="CHEBI:47942"/>
    </cofactor>
</comment>
<dbReference type="Gene3D" id="1.10.1200.10">
    <property type="entry name" value="ACP-like"/>
    <property type="match status" value="2"/>
</dbReference>
<feature type="domain" description="Carrier" evidence="6">
    <location>
        <begin position="2114"/>
        <end position="2188"/>
    </location>
</feature>
<organism evidence="7 8">
    <name type="scientific">Streptomyces chumphonensis</name>
    <dbReference type="NCBI Taxonomy" id="1214925"/>
    <lineage>
        <taxon>Bacteria</taxon>
        <taxon>Bacillati</taxon>
        <taxon>Actinomycetota</taxon>
        <taxon>Actinomycetes</taxon>
        <taxon>Kitasatosporales</taxon>
        <taxon>Streptomycetaceae</taxon>
        <taxon>Streptomyces</taxon>
    </lineage>
</organism>
<dbReference type="InterPro" id="IPR009081">
    <property type="entry name" value="PP-bd_ACP"/>
</dbReference>
<dbReference type="GO" id="GO:0008610">
    <property type="term" value="P:lipid biosynthetic process"/>
    <property type="evidence" value="ECO:0007669"/>
    <property type="project" value="UniProtKB-ARBA"/>
</dbReference>
<keyword evidence="8" id="KW-1185">Reference proteome</keyword>
<dbReference type="PROSITE" id="PS00012">
    <property type="entry name" value="PHOSPHOPANTETHEINE"/>
    <property type="match status" value="2"/>
</dbReference>
<dbReference type="Gene3D" id="3.40.50.12780">
    <property type="entry name" value="N-terminal domain of ligase-like"/>
    <property type="match status" value="1"/>
</dbReference>
<evidence type="ECO:0000313" key="7">
    <source>
        <dbReference type="EMBL" id="MBD3934706.1"/>
    </source>
</evidence>
<keyword evidence="3" id="KW-0596">Phosphopantetheine</keyword>
<dbReference type="InterPro" id="IPR023213">
    <property type="entry name" value="CAT-like_dom_sf"/>
</dbReference>
<dbReference type="FunFam" id="3.40.50.12780:FF:000012">
    <property type="entry name" value="Non-ribosomal peptide synthetase"/>
    <property type="match status" value="1"/>
</dbReference>
<accession>A0A927F3U2</accession>
<dbReference type="FunFam" id="3.30.300.30:FF:000010">
    <property type="entry name" value="Enterobactin synthetase component F"/>
    <property type="match status" value="2"/>
</dbReference>
<sequence>MTTFPVSPASPAGAPAASGRTLSPAARRLLEQRLRGAADLPPAGIPRLDPRPARFPLSAAQQRLYFLHRLDPQGVEYLMPAAWRFTGPLDVAALEAAVADLVTRHEQLRVVFPDEDGVATQCVLPPPPAPLEVVDLAPATGDPAPADEAELSAAVHAVAVRPFDLAREPAFRAVLLRAGDEDHVLVLAMHHIVSDGWSLDVLLRDLRVCYTARTGGAPLPARAPDAVDYTDYAVWQRGRDEARDLAYWRSTLAGLTPLELPTDHARPEDRSSAGAVHTVELPADLTSALTALGRRCDTTPYMTVMAAFQAALAFHSGQDDIAIGTVVANREEPQTEDLVGFFVNTLVIRTDLSGDPTSAELLARTRESVLGALSHQGLPFERVVDELSPERDLSRNPLFQVLFSHTPVQRGTYALGSATGAAHPIDLTTAKFDLTLDLQEDGDTTRLRFVHRTDLFTPESVARLAAHTVAVLRAFTRVPSIPLSEMALLTDEEIGELLGPNGPAAPLADVPRDAPRMAPARVAEHARRTPDAVAVRCGGRSLTYAGLDAASRALAGRLRAAGVGPESLVGVCLDRSAELAVALLGVWRAGAAYLPLDPTHPRARRAFTVEDAGVELVVADATGRAAVEGLPVEVVPLAAEPATDPRPGDADAVGPEPADPAPGDLAYVIYTSGSTGRPKGVEVTHGNLGWLLDAADHHFDFGPDDVWTLQHSPAFDFSVWELWGPLASGGRVVVLTEDEVRDPAAVHAVLRDEGVTVLNQTPAAFKGLRAHLAQQGARFAELPLRTVVFGGDAFDARDYRDWFAAPADERPALVNMYGITETTVHVTYRLIEEADITSRVYSPIGRPLAGQHGYVLDPAGRLVPRGTVGELHVAGGGVARGYRNRPELTAERFPFDPFAPQGGRMYRTGDLVRVLPDGQLAYVGRADHQVKIRGHRIEPGEIETALRALPGVTDAAVVPRQDGHGGARLVAHVTLTEGRPLDAADLRERLRLTLPGYMVPALYVRHPRLPVTANGKVDRAALVAAGAEATAEGSGEHAEHVPPSGPVEETLAGIWAEVLGVERVSGTANFFDLGGDSILALRVIGLARAAGLALGVPDLFRARTLADLARRATPAETAAPAPVAPFSQLDPADAARLPEGLEDAYPLTMLQAGMLHEMLADPRRGAYHNVTALKITVPEGFDPAAFQQAVDTVVREYGILRSSIDLVSFSEPVQLVHRAADVPVGHTDLRQLPPEEQRAALRAFVDAEFGRRFDLATPPLIRIHLHRMTDTELRLTLTDCHVVLDGWSLTSLIADLLDLHRQAVAHGRDPRLPAAPPFAEYVALERAATHDEESLDHWRRTLSELSPVRFTRRGADTADTAEPERLVHETTRSYRTLAEPIGRLARRAGVPRRTVLVTAFHHTMSLFAARALGGDDAAGHAVGLVTNGRPELPGADRMRGLFLNTVPFGVRRPEGSWLEYLRSVFEAEQEMLPHRRVPLVRLQQLRPGEPSLVEAVFNYVNFHRLSGDTWDESLEISRTMFPLLVNASVDGFALDADPDYLSPATAEQLADLLCSVLAQMVEDPDAAVVAPALSGEARERALQEWACGPDRTNTPLTFPEIVAGRAALAPLAPAVAHEGGEIGYAELELSARALARRLRGLGVGPEVVVGICVDRGPDWVRAVLGVLAAGGAFLPLDPQHPTDRLAFMVADSGMRVLLTQSALDGTVPFDGPVLRLDDPDTGWGPQPRPREEPAPGRADEPAPDADAEPACATADNTAYIIYTSGSTGTPKGVAIAHRGLTNMLEGQRDLFAPRPGERVLQFASASFDASVLELTWALANGGTLCTPPRDALRPGPDLADTLHRYGVTGTMLPPSALAVLGEDRFPELKVLQVAGEACPAELARTWSRGRRFFNVYGLTETTVWSVAARLTPDCARPPIGRPIRNTRMYVLGEDLQPVPVGVPGEIHLGGAAVGPGYLGRPELTAATFVPDPYGGPGERLCRTGDIGAQRPDGTVEWLGRRDGQIKLRGFRIELGEIEHALRELPGVRQAVVLLRRDLPGEPALVAYVVPDGAADTADTEEMRRALRSRMPGYMVPARFVLLDALPVNSSGKIDRRALPLPAAGRAEATTEYVAPRTPAELVLAEVWCHVLGIPEVGVHDDFFRLGGSSLSTVRVAAQANARGLHVSVRDLVEQPTIAGLAARAGTAGGEEPVRSEVRLRDGDGSPLWCVHPTGGSAAWYVPLARTLPPGRPVRAFQARGLLGGVDPTTIAGIAANYAGEMTAHGASGPHHLLGWSMGANLALEMATQLHEAGQPVEPLVLIEPYLPNPDARARLLGVGRAMEEGLRLRDHVRALPPSPEREAAVAELTRLLLDNGMSPSEAALVENAPIEVWHSLLTALADYRTRPYPGHLHLVVGSVAAGLPDGEPMPGLDVDYRTYLDRWRDVAHGGVTVHVTEGDHMSMMSERLMPSTAALLDTIMTGARR</sequence>
<protein>
    <submittedName>
        <fullName evidence="7">Amino acid adenylation domain-containing protein</fullName>
    </submittedName>
</protein>
<dbReference type="InterPro" id="IPR000873">
    <property type="entry name" value="AMP-dep_synth/lig_dom"/>
</dbReference>
<reference evidence="7" key="1">
    <citation type="submission" date="2020-09" db="EMBL/GenBank/DDBJ databases">
        <title>Secondary metabolite and genome analysis of marine Streptomyces chumphonensis KK1-2T.</title>
        <authorList>
            <person name="Phongsopitanun W."/>
            <person name="Kanchanasin P."/>
            <person name="Pittayakhajonwut P."/>
            <person name="Suwanborirux K."/>
            <person name="Tanasupawat S."/>
        </authorList>
    </citation>
    <scope>NUCLEOTIDE SEQUENCE</scope>
    <source>
        <strain evidence="7">KK1-2</strain>
    </source>
</reference>
<dbReference type="Pfam" id="PF00975">
    <property type="entry name" value="Thioesterase"/>
    <property type="match status" value="1"/>
</dbReference>
<evidence type="ECO:0000256" key="3">
    <source>
        <dbReference type="ARBA" id="ARBA00022450"/>
    </source>
</evidence>
<dbReference type="GO" id="GO:0003824">
    <property type="term" value="F:catalytic activity"/>
    <property type="evidence" value="ECO:0007669"/>
    <property type="project" value="InterPro"/>
</dbReference>
<dbReference type="CDD" id="cd17643">
    <property type="entry name" value="A_NRPS_Cytc1-like"/>
    <property type="match status" value="1"/>
</dbReference>
<dbReference type="Gene3D" id="3.30.300.30">
    <property type="match status" value="2"/>
</dbReference>
<dbReference type="InterPro" id="IPR001031">
    <property type="entry name" value="Thioesterase"/>
</dbReference>
<dbReference type="CDD" id="cd05930">
    <property type="entry name" value="A_NRPS"/>
    <property type="match status" value="1"/>
</dbReference>
<dbReference type="Pfam" id="PF13193">
    <property type="entry name" value="AMP-binding_C"/>
    <property type="match status" value="2"/>
</dbReference>
<dbReference type="EMBL" id="JACXYU010000019">
    <property type="protein sequence ID" value="MBD3934706.1"/>
    <property type="molecule type" value="Genomic_DNA"/>
</dbReference>
<evidence type="ECO:0000259" key="6">
    <source>
        <dbReference type="PROSITE" id="PS50075"/>
    </source>
</evidence>
<dbReference type="CDD" id="cd19531">
    <property type="entry name" value="LCL_NRPS-like"/>
    <property type="match status" value="1"/>
</dbReference>
<dbReference type="SUPFAM" id="SSF52777">
    <property type="entry name" value="CoA-dependent acyltransferases"/>
    <property type="match status" value="4"/>
</dbReference>
<dbReference type="InterPro" id="IPR042099">
    <property type="entry name" value="ANL_N_sf"/>
</dbReference>
<name>A0A927F3U2_9ACTN</name>
<dbReference type="InterPro" id="IPR029058">
    <property type="entry name" value="AB_hydrolase_fold"/>
</dbReference>
<feature type="region of interest" description="Disordered" evidence="5">
    <location>
        <begin position="1709"/>
        <end position="1748"/>
    </location>
</feature>
<dbReference type="InterPro" id="IPR045851">
    <property type="entry name" value="AMP-bd_C_sf"/>
</dbReference>
<dbReference type="InterPro" id="IPR001242">
    <property type="entry name" value="Condensation_dom"/>
</dbReference>
<feature type="region of interest" description="Disordered" evidence="5">
    <location>
        <begin position="1"/>
        <end position="21"/>
    </location>
</feature>
<proteinExistence type="inferred from homology"/>
<dbReference type="Pfam" id="PF00550">
    <property type="entry name" value="PP-binding"/>
    <property type="match status" value="2"/>
</dbReference>
<dbReference type="Gene3D" id="3.30.559.30">
    <property type="entry name" value="Nonribosomal peptide synthetase, condensation domain"/>
    <property type="match status" value="2"/>
</dbReference>
<dbReference type="Gene3D" id="3.40.50.1820">
    <property type="entry name" value="alpha/beta hydrolase"/>
    <property type="match status" value="1"/>
</dbReference>
<dbReference type="SUPFAM" id="SSF56801">
    <property type="entry name" value="Acetyl-CoA synthetase-like"/>
    <property type="match status" value="2"/>
</dbReference>
<dbReference type="InterPro" id="IPR010071">
    <property type="entry name" value="AA_adenyl_dom"/>
</dbReference>
<evidence type="ECO:0000256" key="1">
    <source>
        <dbReference type="ARBA" id="ARBA00001957"/>
    </source>
</evidence>
<dbReference type="InterPro" id="IPR036736">
    <property type="entry name" value="ACP-like_sf"/>
</dbReference>